<dbReference type="AlphaFoldDB" id="A0A5B9DJB0"/>
<protein>
    <submittedName>
        <fullName evidence="1">Phage tail protein</fullName>
    </submittedName>
</protein>
<reference evidence="1 2" key="1">
    <citation type="journal article" date="2015" name="Int. J. Syst. Evol. Microbiol.">
        <title>Youhaiella tibetensis gen. nov., sp. nov., isolated from subsurface sediment.</title>
        <authorList>
            <person name="Wang Y.X."/>
            <person name="Huang F.Q."/>
            <person name="Nogi Y."/>
            <person name="Pang S.J."/>
            <person name="Wang P.K."/>
            <person name="Lv J."/>
        </authorList>
    </citation>
    <scope>NUCLEOTIDE SEQUENCE [LARGE SCALE GENOMIC DNA]</scope>
    <source>
        <strain evidence="2">fig4</strain>
    </source>
</reference>
<dbReference type="Proteomes" id="UP000321062">
    <property type="component" value="Chromosome"/>
</dbReference>
<accession>A0A5B9DJB0</accession>
<dbReference type="InterPro" id="IPR009734">
    <property type="entry name" value="Myoviridae_GpU"/>
</dbReference>
<evidence type="ECO:0000313" key="2">
    <source>
        <dbReference type="Proteomes" id="UP000321062"/>
    </source>
</evidence>
<evidence type="ECO:0000313" key="1">
    <source>
        <dbReference type="EMBL" id="QEE18902.1"/>
    </source>
</evidence>
<gene>
    <name evidence="1" type="ORF">FNA67_01335</name>
</gene>
<dbReference type="KEGG" id="yti:FNA67_01335"/>
<dbReference type="RefSeq" id="WP_147654797.1">
    <property type="nucleotide sequence ID" value="NZ_BMFM01000001.1"/>
</dbReference>
<keyword evidence="2" id="KW-1185">Reference proteome</keyword>
<dbReference type="EMBL" id="CP041690">
    <property type="protein sequence ID" value="QEE18902.1"/>
    <property type="molecule type" value="Genomic_DNA"/>
</dbReference>
<name>A0A5B9DJB0_9HYPH</name>
<dbReference type="OrthoDB" id="7678146at2"/>
<sequence length="150" mass="16176">MLYQLGPLAIDTMPFSADAMSRDGGGDLAAKDVMNRLRPREFMGEADEKMQISGQLLPAKVGGLTELEMAHAMSRAGTALPLMRGDGKMFGWFVIERVSEAHVDLLRTGVGFTVKYTLELVKVEPDSSDQSGSPSPQGIVGMLLSLFEAL</sequence>
<dbReference type="Pfam" id="PF06995">
    <property type="entry name" value="Phage_P2_GpU"/>
    <property type="match status" value="1"/>
</dbReference>
<organism evidence="1 2">
    <name type="scientific">Paradevosia tibetensis</name>
    <dbReference type="NCBI Taxonomy" id="1447062"/>
    <lineage>
        <taxon>Bacteria</taxon>
        <taxon>Pseudomonadati</taxon>
        <taxon>Pseudomonadota</taxon>
        <taxon>Alphaproteobacteria</taxon>
        <taxon>Hyphomicrobiales</taxon>
        <taxon>Devosiaceae</taxon>
        <taxon>Paradevosia</taxon>
    </lineage>
</organism>
<proteinExistence type="predicted"/>